<comment type="caution">
    <text evidence="2">The sequence shown here is derived from an EMBL/GenBank/DDBJ whole genome shotgun (WGS) entry which is preliminary data.</text>
</comment>
<dbReference type="SUPFAM" id="SSF52540">
    <property type="entry name" value="P-loop containing nucleoside triphosphate hydrolases"/>
    <property type="match status" value="1"/>
</dbReference>
<dbReference type="InterPro" id="IPR027417">
    <property type="entry name" value="P-loop_NTPase"/>
</dbReference>
<proteinExistence type="predicted"/>
<dbReference type="InterPro" id="IPR011335">
    <property type="entry name" value="Restrct_endonuc-II-like"/>
</dbReference>
<dbReference type="Gene3D" id="3.40.50.300">
    <property type="entry name" value="P-loop containing nucleotide triphosphate hydrolases"/>
    <property type="match status" value="1"/>
</dbReference>
<dbReference type="InterPro" id="IPR011604">
    <property type="entry name" value="PDDEXK-like_dom_sf"/>
</dbReference>
<dbReference type="InterPro" id="IPR038726">
    <property type="entry name" value="PDDEXK_AddAB-type"/>
</dbReference>
<dbReference type="Pfam" id="PF12705">
    <property type="entry name" value="PDDEXK_1"/>
    <property type="match status" value="1"/>
</dbReference>
<dbReference type="SUPFAM" id="SSF52980">
    <property type="entry name" value="Restriction endonuclease-like"/>
    <property type="match status" value="1"/>
</dbReference>
<accession>A0A7K1XS86</accession>
<gene>
    <name evidence="2" type="ORF">GS398_00235</name>
</gene>
<evidence type="ECO:0000313" key="3">
    <source>
        <dbReference type="Proteomes" id="UP000451233"/>
    </source>
</evidence>
<dbReference type="RefSeq" id="WP_160904749.1">
    <property type="nucleotide sequence ID" value="NZ_WVHS01000001.1"/>
</dbReference>
<sequence length="960" mass="109676">MKTFLHEVATDLLARFGDDLKDVAIVFSNKRPVLFLKKHLGEVTGRSSWSPAFFTVQEFFAKSTSLVIADPVRQFFVLHSEFNKLLLAENKTTLSPDQFYPMAEIILNDFSQIDYDQADAAALFCELEDIAVIQQQFPHLGDEQYRFMQQFWGSFSKEKQNHVQQRFIDLWKRMPRLYQDFHAALEREGLITAARVSRRLAGGDAGIPGFTDQYKKLVFVGFNALNHTELSLFKHWQEQDRALFYFDADAWYLNDPLQEAGLFIRKNLAHGLENALGDPPALIAGSVKKVRVTEAQGHAAQAKAIALFADSALLAAQSDDPEHTAIIVADESLLIPVMQSIPPEAGTVNVTMGYPLAQSSVFGLIDLWLSVQEQVYKEKKEAVYFREVDAFLSHPLTGVSEQERSQLQKQIFEHQWINVPLTALHFVSSLATNFFAVTHQGLQGIDALYVLLTAVLEQRQRAGQLQQLESNLILAVSRNLNLLYDGLADYASSLPLPFVFSLIRKSLQGLSVPLEGEPLKGIQVMGMLESRCLDFKEVIILGANEGTLPKLTAPHTFIPDSIRRAHGLPVPENQDAISAYLFYRLLQRSRHVHVVYNNLVDETNSGEQSRFLRQLEFEGSHEFSYSAQRQKVSVEPLRELTVAKEGEVWETMRQFFRAKELKDEKLSATAITTYLNCQLQFFFKYIAKVREPEALLENLEANQVGSMLHRVLQWFYEALVKDHREITADRIREKRKEIPSLCLNALSVELFKKENQLQFPNSMQQIILRIVAEYAEAILVHDEAIAPFRIVELENNTDYIRRFPVNVMGKAEEVLLYGIIDRVDIKEGVTRIVDYKTGGRDEVKYAYLDDLFERDGKRQNKAMLQTLFYTYVYEQVKGVTLVEPNLYIIRKMRNDGTLFFSGGRGGKVLLQAEHLEELKSGFRDHLQTLLEELFNPDIPFTHTTKEENCTFCPYREICGK</sequence>
<keyword evidence="3" id="KW-1185">Reference proteome</keyword>
<dbReference type="EMBL" id="WVHS01000001">
    <property type="protein sequence ID" value="MXV13717.1"/>
    <property type="molecule type" value="Genomic_DNA"/>
</dbReference>
<dbReference type="Gene3D" id="3.90.320.10">
    <property type="match status" value="1"/>
</dbReference>
<dbReference type="Proteomes" id="UP000451233">
    <property type="component" value="Unassembled WGS sequence"/>
</dbReference>
<protein>
    <submittedName>
        <fullName evidence="2">PD-(D/E)XK nuclease family protein</fullName>
    </submittedName>
</protein>
<evidence type="ECO:0000259" key="1">
    <source>
        <dbReference type="Pfam" id="PF12705"/>
    </source>
</evidence>
<evidence type="ECO:0000313" key="2">
    <source>
        <dbReference type="EMBL" id="MXV13717.1"/>
    </source>
</evidence>
<dbReference type="AlphaFoldDB" id="A0A7K1XS86"/>
<feature type="domain" description="PD-(D/E)XK endonuclease-like" evidence="1">
    <location>
        <begin position="666"/>
        <end position="958"/>
    </location>
</feature>
<organism evidence="2 3">
    <name type="scientific">Hufsiella ginkgonis</name>
    <dbReference type="NCBI Taxonomy" id="2695274"/>
    <lineage>
        <taxon>Bacteria</taxon>
        <taxon>Pseudomonadati</taxon>
        <taxon>Bacteroidota</taxon>
        <taxon>Sphingobacteriia</taxon>
        <taxon>Sphingobacteriales</taxon>
        <taxon>Sphingobacteriaceae</taxon>
        <taxon>Hufsiella</taxon>
    </lineage>
</organism>
<name>A0A7K1XS86_9SPHI</name>
<reference evidence="2 3" key="1">
    <citation type="submission" date="2019-11" db="EMBL/GenBank/DDBJ databases">
        <title>Pedobacter sp. HMF7056 Genome sequencing and assembly.</title>
        <authorList>
            <person name="Kang H."/>
            <person name="Kim H."/>
            <person name="Joh K."/>
        </authorList>
    </citation>
    <scope>NUCLEOTIDE SEQUENCE [LARGE SCALE GENOMIC DNA]</scope>
    <source>
        <strain evidence="2 3">HMF7056</strain>
    </source>
</reference>